<feature type="non-terminal residue" evidence="1">
    <location>
        <position position="1"/>
    </location>
</feature>
<accession>A0A0C9SUS8</accession>
<dbReference type="AlphaFoldDB" id="A0A0C9SUS8"/>
<evidence type="ECO:0000313" key="2">
    <source>
        <dbReference type="Proteomes" id="UP000053647"/>
    </source>
</evidence>
<dbReference type="OrthoDB" id="2652635at2759"/>
<gene>
    <name evidence="1" type="ORF">PAXINDRAFT_92326</name>
</gene>
<reference evidence="2" key="2">
    <citation type="submission" date="2015-01" db="EMBL/GenBank/DDBJ databases">
        <title>Evolutionary Origins and Diversification of the Mycorrhizal Mutualists.</title>
        <authorList>
            <consortium name="DOE Joint Genome Institute"/>
            <consortium name="Mycorrhizal Genomics Consortium"/>
            <person name="Kohler A."/>
            <person name="Kuo A."/>
            <person name="Nagy L.G."/>
            <person name="Floudas D."/>
            <person name="Copeland A."/>
            <person name="Barry K.W."/>
            <person name="Cichocki N."/>
            <person name="Veneault-Fourrey C."/>
            <person name="LaButti K."/>
            <person name="Lindquist E.A."/>
            <person name="Lipzen A."/>
            <person name="Lundell T."/>
            <person name="Morin E."/>
            <person name="Murat C."/>
            <person name="Riley R."/>
            <person name="Ohm R."/>
            <person name="Sun H."/>
            <person name="Tunlid A."/>
            <person name="Henrissat B."/>
            <person name="Grigoriev I.V."/>
            <person name="Hibbett D.S."/>
            <person name="Martin F."/>
        </authorList>
    </citation>
    <scope>NUCLEOTIDE SEQUENCE [LARGE SCALE GENOMIC DNA]</scope>
    <source>
        <strain evidence="2">ATCC 200175</strain>
    </source>
</reference>
<proteinExistence type="predicted"/>
<reference evidence="1 2" key="1">
    <citation type="submission" date="2014-06" db="EMBL/GenBank/DDBJ databases">
        <authorList>
            <consortium name="DOE Joint Genome Institute"/>
            <person name="Kuo A."/>
            <person name="Kohler A."/>
            <person name="Nagy L.G."/>
            <person name="Floudas D."/>
            <person name="Copeland A."/>
            <person name="Barry K.W."/>
            <person name="Cichocki N."/>
            <person name="Veneault-Fourrey C."/>
            <person name="LaButti K."/>
            <person name="Lindquist E.A."/>
            <person name="Lipzen A."/>
            <person name="Lundell T."/>
            <person name="Morin E."/>
            <person name="Murat C."/>
            <person name="Sun H."/>
            <person name="Tunlid A."/>
            <person name="Henrissat B."/>
            <person name="Grigoriev I.V."/>
            <person name="Hibbett D.S."/>
            <person name="Martin F."/>
            <person name="Nordberg H.P."/>
            <person name="Cantor M.N."/>
            <person name="Hua S.X."/>
        </authorList>
    </citation>
    <scope>NUCLEOTIDE SEQUENCE [LARGE SCALE GENOMIC DNA]</scope>
    <source>
        <strain evidence="1 2">ATCC 200175</strain>
    </source>
</reference>
<organism evidence="1 2">
    <name type="scientific">Paxillus involutus ATCC 200175</name>
    <dbReference type="NCBI Taxonomy" id="664439"/>
    <lineage>
        <taxon>Eukaryota</taxon>
        <taxon>Fungi</taxon>
        <taxon>Dikarya</taxon>
        <taxon>Basidiomycota</taxon>
        <taxon>Agaricomycotina</taxon>
        <taxon>Agaricomycetes</taxon>
        <taxon>Agaricomycetidae</taxon>
        <taxon>Boletales</taxon>
        <taxon>Paxilineae</taxon>
        <taxon>Paxillaceae</taxon>
        <taxon>Paxillus</taxon>
    </lineage>
</organism>
<protein>
    <submittedName>
        <fullName evidence="1">Uncharacterized protein</fullName>
    </submittedName>
</protein>
<feature type="non-terminal residue" evidence="1">
    <location>
        <position position="115"/>
    </location>
</feature>
<keyword evidence="2" id="KW-1185">Reference proteome</keyword>
<dbReference type="EMBL" id="KN820434">
    <property type="protein sequence ID" value="KIJ06235.1"/>
    <property type="molecule type" value="Genomic_DNA"/>
</dbReference>
<evidence type="ECO:0000313" key="1">
    <source>
        <dbReference type="EMBL" id="KIJ06235.1"/>
    </source>
</evidence>
<sequence>NDEIEKLALERSAMYCKCRLEDMKLPLLAGNLKNVPMKEHLCDEVAMDVDEDEDGTQQPEQVQDEVDLDNEERAIILKLSPEFNPSIAKLNGDIECMVPNLKVIERLDDVEAKPL</sequence>
<name>A0A0C9SUS8_PAXIN</name>
<dbReference type="HOGENOM" id="CLU_2114728_0_0_1"/>
<dbReference type="Proteomes" id="UP000053647">
    <property type="component" value="Unassembled WGS sequence"/>
</dbReference>